<reference evidence="10 11" key="1">
    <citation type="submission" date="2018-11" db="EMBL/GenBank/DDBJ databases">
        <authorList>
            <consortium name="Pathogen Informatics"/>
        </authorList>
    </citation>
    <scope>NUCLEOTIDE SEQUENCE [LARGE SCALE GENOMIC DNA]</scope>
</reference>
<comment type="subcellular location">
    <subcellularLocation>
        <location evidence="1 9">Cell membrane</location>
        <topology evidence="1 9">Multi-pass membrane protein</topology>
    </subcellularLocation>
</comment>
<name>A0A3P7LJH8_DIBLA</name>
<keyword evidence="11" id="KW-1185">Reference proteome</keyword>
<evidence type="ECO:0000313" key="11">
    <source>
        <dbReference type="Proteomes" id="UP000281553"/>
    </source>
</evidence>
<evidence type="ECO:0000256" key="9">
    <source>
        <dbReference type="RuleBase" id="RU010713"/>
    </source>
</evidence>
<dbReference type="InterPro" id="IPR000990">
    <property type="entry name" value="Innexin"/>
</dbReference>
<comment type="function">
    <text evidence="9">Structural component of the gap junctions.</text>
</comment>
<dbReference type="OrthoDB" id="5867527at2759"/>
<dbReference type="PANTHER" id="PTHR11893">
    <property type="entry name" value="INNEXIN"/>
    <property type="match status" value="1"/>
</dbReference>
<evidence type="ECO:0000313" key="10">
    <source>
        <dbReference type="EMBL" id="VDN11987.1"/>
    </source>
</evidence>
<proteinExistence type="inferred from homology"/>
<dbReference type="GO" id="GO:0005921">
    <property type="term" value="C:gap junction"/>
    <property type="evidence" value="ECO:0007669"/>
    <property type="project" value="UniProtKB-UniRule"/>
</dbReference>
<comment type="similarity">
    <text evidence="9">Belongs to the pannexin family.</text>
</comment>
<sequence>MPLPIYSHRQPTGRTYNQLTLMASFELGTGLLDGFIRYRGYSDDPYSSLEDFADRLNHFVSSMIILVLAGVTMTEVYFLRPISCTLPTTPDGHFTEFAESLCWVQGTIGLNIEDALPNDLADWDELRERSDISFYQWVPFCLSIQAMLFYLPHLIWQALAINSLGDNLECLLSRAKRANQVDDGAARQNLVNACADHLCKLSRQHADNRI</sequence>
<dbReference type="Proteomes" id="UP000281553">
    <property type="component" value="Unassembled WGS sequence"/>
</dbReference>
<evidence type="ECO:0000256" key="8">
    <source>
        <dbReference type="ARBA" id="ARBA00023303"/>
    </source>
</evidence>
<keyword evidence="6 9" id="KW-0406">Ion transport</keyword>
<protein>
    <recommendedName>
        <fullName evidence="9">Innexin</fullName>
    </recommendedName>
</protein>
<dbReference type="PROSITE" id="PS51013">
    <property type="entry name" value="PANNEXIN"/>
    <property type="match status" value="1"/>
</dbReference>
<feature type="non-terminal residue" evidence="10">
    <location>
        <position position="210"/>
    </location>
</feature>
<keyword evidence="5" id="KW-1133">Transmembrane helix</keyword>
<evidence type="ECO:0000256" key="7">
    <source>
        <dbReference type="ARBA" id="ARBA00023136"/>
    </source>
</evidence>
<dbReference type="GO" id="GO:0034220">
    <property type="term" value="P:monoatomic ion transmembrane transport"/>
    <property type="evidence" value="ECO:0007669"/>
    <property type="project" value="UniProtKB-KW"/>
</dbReference>
<dbReference type="PRINTS" id="PR01262">
    <property type="entry name" value="INNEXIN"/>
</dbReference>
<dbReference type="AlphaFoldDB" id="A0A3P7LJH8"/>
<dbReference type="GO" id="GO:0005243">
    <property type="term" value="F:gap junction channel activity"/>
    <property type="evidence" value="ECO:0007669"/>
    <property type="project" value="TreeGrafter"/>
</dbReference>
<evidence type="ECO:0000256" key="1">
    <source>
        <dbReference type="ARBA" id="ARBA00004651"/>
    </source>
</evidence>
<gene>
    <name evidence="9" type="primary">inx</name>
    <name evidence="10" type="ORF">DILT_LOCUS7818</name>
</gene>
<keyword evidence="2 9" id="KW-0813">Transport</keyword>
<keyword evidence="7" id="KW-0472">Membrane</keyword>
<organism evidence="10 11">
    <name type="scientific">Dibothriocephalus latus</name>
    <name type="common">Fish tapeworm</name>
    <name type="synonym">Diphyllobothrium latum</name>
    <dbReference type="NCBI Taxonomy" id="60516"/>
    <lineage>
        <taxon>Eukaryota</taxon>
        <taxon>Metazoa</taxon>
        <taxon>Spiralia</taxon>
        <taxon>Lophotrochozoa</taxon>
        <taxon>Platyhelminthes</taxon>
        <taxon>Cestoda</taxon>
        <taxon>Eucestoda</taxon>
        <taxon>Diphyllobothriidea</taxon>
        <taxon>Diphyllobothriidae</taxon>
        <taxon>Dibothriocephalus</taxon>
    </lineage>
</organism>
<evidence type="ECO:0000256" key="3">
    <source>
        <dbReference type="ARBA" id="ARBA00022475"/>
    </source>
</evidence>
<dbReference type="Pfam" id="PF00876">
    <property type="entry name" value="Innexin"/>
    <property type="match status" value="1"/>
</dbReference>
<dbReference type="GO" id="GO:0005886">
    <property type="term" value="C:plasma membrane"/>
    <property type="evidence" value="ECO:0007669"/>
    <property type="project" value="UniProtKB-SubCell"/>
</dbReference>
<evidence type="ECO:0000256" key="6">
    <source>
        <dbReference type="ARBA" id="ARBA00023065"/>
    </source>
</evidence>
<evidence type="ECO:0000256" key="2">
    <source>
        <dbReference type="ARBA" id="ARBA00022448"/>
    </source>
</evidence>
<accession>A0A3P7LJH8</accession>
<keyword evidence="4" id="KW-0812">Transmembrane</keyword>
<keyword evidence="8 9" id="KW-0407">Ion channel</keyword>
<dbReference type="PANTHER" id="PTHR11893:SF20">
    <property type="entry name" value="INNEXIN-3"/>
    <property type="match status" value="1"/>
</dbReference>
<evidence type="ECO:0000256" key="4">
    <source>
        <dbReference type="ARBA" id="ARBA00022692"/>
    </source>
</evidence>
<keyword evidence="3" id="KW-1003">Cell membrane</keyword>
<dbReference type="EMBL" id="UYRU01052710">
    <property type="protein sequence ID" value="VDN11987.1"/>
    <property type="molecule type" value="Genomic_DNA"/>
</dbReference>
<evidence type="ECO:0000256" key="5">
    <source>
        <dbReference type="ARBA" id="ARBA00022989"/>
    </source>
</evidence>